<name>A0A6J4HZK4_9ACTN</name>
<keyword evidence="2" id="KW-0689">Ribosomal protein</keyword>
<feature type="non-terminal residue" evidence="2">
    <location>
        <position position="89"/>
    </location>
</feature>
<feature type="region of interest" description="Disordered" evidence="1">
    <location>
        <begin position="1"/>
        <end position="89"/>
    </location>
</feature>
<dbReference type="AlphaFoldDB" id="A0A6J4HZK4"/>
<feature type="compositionally biased region" description="Basic and acidic residues" evidence="1">
    <location>
        <begin position="1"/>
        <end position="15"/>
    </location>
</feature>
<dbReference type="GO" id="GO:0005840">
    <property type="term" value="C:ribosome"/>
    <property type="evidence" value="ECO:0007669"/>
    <property type="project" value="UniProtKB-KW"/>
</dbReference>
<reference evidence="2" key="1">
    <citation type="submission" date="2020-02" db="EMBL/GenBank/DDBJ databases">
        <authorList>
            <person name="Meier V. D."/>
        </authorList>
    </citation>
    <scope>NUCLEOTIDE SEQUENCE</scope>
    <source>
        <strain evidence="2">AVDCRST_MAG41</strain>
    </source>
</reference>
<evidence type="ECO:0000256" key="1">
    <source>
        <dbReference type="SAM" id="MobiDB-lite"/>
    </source>
</evidence>
<dbReference type="EMBL" id="CADCTP010000116">
    <property type="protein sequence ID" value="CAA9236221.1"/>
    <property type="molecule type" value="Genomic_DNA"/>
</dbReference>
<proteinExistence type="predicted"/>
<keyword evidence="2" id="KW-0687">Ribonucleoprotein</keyword>
<evidence type="ECO:0000313" key="2">
    <source>
        <dbReference type="EMBL" id="CAA9236221.1"/>
    </source>
</evidence>
<protein>
    <submittedName>
        <fullName evidence="2">SSU ribosomal protein S15p (S13e)</fullName>
    </submittedName>
</protein>
<organism evidence="2">
    <name type="scientific">uncultured Mycobacteriales bacterium</name>
    <dbReference type="NCBI Taxonomy" id="581187"/>
    <lineage>
        <taxon>Bacteria</taxon>
        <taxon>Bacillati</taxon>
        <taxon>Actinomycetota</taxon>
        <taxon>Actinomycetes</taxon>
        <taxon>Mycobacteriales</taxon>
        <taxon>environmental samples</taxon>
    </lineage>
</organism>
<accession>A0A6J4HZK4</accession>
<feature type="non-terminal residue" evidence="2">
    <location>
        <position position="1"/>
    </location>
</feature>
<gene>
    <name evidence="2" type="ORF">AVDCRST_MAG41-1206</name>
</gene>
<sequence>GSGQRREEADHDGVRDRRRGHGLARGPGGDAVPSDRGPDRPPPHAQARPPQPARPAAAGRPPPPAAELPRGHRHHPLPLVDRAAGPAPV</sequence>